<accession>A0AAN4ZEB3</accession>
<protein>
    <submittedName>
        <fullName evidence="1">Uncharacterized protein</fullName>
    </submittedName>
</protein>
<keyword evidence="2" id="KW-1185">Reference proteome</keyword>
<dbReference type="AlphaFoldDB" id="A0AAN4ZEB3"/>
<evidence type="ECO:0000313" key="1">
    <source>
        <dbReference type="EMBL" id="GMR39196.1"/>
    </source>
</evidence>
<evidence type="ECO:0000313" key="2">
    <source>
        <dbReference type="Proteomes" id="UP001328107"/>
    </source>
</evidence>
<gene>
    <name evidence="1" type="ORF">PMAYCL1PPCAC_09391</name>
</gene>
<organism evidence="1 2">
    <name type="scientific">Pristionchus mayeri</name>
    <dbReference type="NCBI Taxonomy" id="1317129"/>
    <lineage>
        <taxon>Eukaryota</taxon>
        <taxon>Metazoa</taxon>
        <taxon>Ecdysozoa</taxon>
        <taxon>Nematoda</taxon>
        <taxon>Chromadorea</taxon>
        <taxon>Rhabditida</taxon>
        <taxon>Rhabditina</taxon>
        <taxon>Diplogasteromorpha</taxon>
        <taxon>Diplogasteroidea</taxon>
        <taxon>Neodiplogasteridae</taxon>
        <taxon>Pristionchus</taxon>
    </lineage>
</organism>
<comment type="caution">
    <text evidence="1">The sequence shown here is derived from an EMBL/GenBank/DDBJ whole genome shotgun (WGS) entry which is preliminary data.</text>
</comment>
<proteinExistence type="predicted"/>
<sequence>MEMLPPLTFEGFEEIAYIVGLNKGQIIFDGMIDEKYHKISAALPNGYYIASKSTDNLEAGENTKEA</sequence>
<dbReference type="EMBL" id="BTRK01000002">
    <property type="protein sequence ID" value="GMR39196.1"/>
    <property type="molecule type" value="Genomic_DNA"/>
</dbReference>
<name>A0AAN4ZEB3_9BILA</name>
<dbReference type="Proteomes" id="UP001328107">
    <property type="component" value="Unassembled WGS sequence"/>
</dbReference>
<reference evidence="2" key="1">
    <citation type="submission" date="2022-10" db="EMBL/GenBank/DDBJ databases">
        <title>Genome assembly of Pristionchus species.</title>
        <authorList>
            <person name="Yoshida K."/>
            <person name="Sommer R.J."/>
        </authorList>
    </citation>
    <scope>NUCLEOTIDE SEQUENCE [LARGE SCALE GENOMIC DNA]</scope>
    <source>
        <strain evidence="2">RS5460</strain>
    </source>
</reference>